<dbReference type="EMBL" id="KF640086">
    <property type="protein sequence ID" value="AHB60804.1"/>
    <property type="molecule type" value="Genomic_DNA"/>
</dbReference>
<dbReference type="RefSeq" id="WP_023893586.1">
    <property type="nucleotide sequence ID" value="NC_023026.1"/>
</dbReference>
<gene>
    <name evidence="1" type="ORF">N894_0036</name>
</gene>
<evidence type="ECO:0000313" key="1">
    <source>
        <dbReference type="EMBL" id="AHB60804.1"/>
    </source>
</evidence>
<sequence>MITKFEKVNDRIATELLSVALGCYEIMESGVELTSEQIVDLAKNYKVVNDFLRANLEDAKYRTLYDDINQINLAHPVTIKSFDRSVAYIVAEIDELSKIDNAEYSKVLDVLYTFSLKYFGSREKIRAEKYLKAVGL</sequence>
<proteinExistence type="predicted"/>
<keyword evidence="1" id="KW-0614">Plasmid</keyword>
<accession>V5TAG8</accession>
<reference evidence="1" key="1">
    <citation type="journal article" date="2014" name="Genome">
        <title>Comparative analyses of a putative Francisella conjugative element.</title>
        <authorList>
            <person name="Siddaramappa S."/>
            <person name="Challacombe J.F."/>
            <person name="Petersen J.M."/>
            <person name="Pillai S."/>
            <person name="Kuske C.R."/>
        </authorList>
    </citation>
    <scope>NUCLEOTIDE SEQUENCE</scope>
    <source>
        <strain evidence="1">PA10-7858</strain>
        <plasmid evidence="1">pFNPA10</plasmid>
    </source>
</reference>
<geneLocation type="plasmid" evidence="1">
    <name>pFNPA10</name>
</geneLocation>
<protein>
    <submittedName>
        <fullName evidence="1">Uncharacterized protein</fullName>
    </submittedName>
</protein>
<organism evidence="1">
    <name type="scientific">Francisella tularensis subsp. novicida PA10-7858</name>
    <dbReference type="NCBI Taxonomy" id="1386968"/>
    <lineage>
        <taxon>Bacteria</taxon>
        <taxon>Pseudomonadati</taxon>
        <taxon>Pseudomonadota</taxon>
        <taxon>Gammaproteobacteria</taxon>
        <taxon>Thiotrichales</taxon>
        <taxon>Francisellaceae</taxon>
        <taxon>Francisella</taxon>
    </lineage>
</organism>
<dbReference type="AlphaFoldDB" id="V5TAG8"/>
<name>V5TAG8_FRANO</name>